<keyword evidence="2 3" id="KW-0418">Kinase</keyword>
<dbReference type="RefSeq" id="WP_170034967.1">
    <property type="nucleotide sequence ID" value="NZ_JABDTL010000001.1"/>
</dbReference>
<dbReference type="SUPFAM" id="SSF56112">
    <property type="entry name" value="Protein kinase-like (PK-like)"/>
    <property type="match status" value="1"/>
</dbReference>
<dbReference type="Gene3D" id="3.90.1200.10">
    <property type="match status" value="1"/>
</dbReference>
<dbReference type="InterPro" id="IPR011009">
    <property type="entry name" value="Kinase-like_dom_sf"/>
</dbReference>
<reference evidence="3 4" key="1">
    <citation type="submission" date="2020-08" db="EMBL/GenBank/DDBJ databases">
        <title>Genomic Encyclopedia of Type Strains, Phase IV (KMG-IV): sequencing the most valuable type-strain genomes for metagenomic binning, comparative biology and taxonomic classification.</title>
        <authorList>
            <person name="Goeker M."/>
        </authorList>
    </citation>
    <scope>NUCLEOTIDE SEQUENCE [LARGE SCALE GENOMIC DNA]</scope>
    <source>
        <strain evidence="3 4">DSM 29007</strain>
    </source>
</reference>
<dbReference type="AlphaFoldDB" id="A0A841H0Q5"/>
<dbReference type="Gene3D" id="3.30.200.20">
    <property type="entry name" value="Phosphorylase Kinase, domain 1"/>
    <property type="match status" value="1"/>
</dbReference>
<dbReference type="GO" id="GO:0016301">
    <property type="term" value="F:kinase activity"/>
    <property type="evidence" value="ECO:0007669"/>
    <property type="project" value="UniProtKB-UniRule"/>
</dbReference>
<protein>
    <submittedName>
        <fullName evidence="3">Fructosamine-3-kinase</fullName>
    </submittedName>
</protein>
<dbReference type="PANTHER" id="PTHR12149">
    <property type="entry name" value="FRUCTOSAMINE 3 KINASE-RELATED PROTEIN"/>
    <property type="match status" value="1"/>
</dbReference>
<name>A0A841H0Q5_9BACT</name>
<accession>A0A841H0Q5</accession>
<dbReference type="InterPro" id="IPR016477">
    <property type="entry name" value="Fructo-/Ketosamine-3-kinase"/>
</dbReference>
<dbReference type="Proteomes" id="UP000582837">
    <property type="component" value="Unassembled WGS sequence"/>
</dbReference>
<evidence type="ECO:0000313" key="3">
    <source>
        <dbReference type="EMBL" id="MBB6071536.1"/>
    </source>
</evidence>
<gene>
    <name evidence="3" type="ORF">HNQ61_003164</name>
</gene>
<evidence type="ECO:0000313" key="4">
    <source>
        <dbReference type="Proteomes" id="UP000582837"/>
    </source>
</evidence>
<keyword evidence="4" id="KW-1185">Reference proteome</keyword>
<dbReference type="PIRSF" id="PIRSF006221">
    <property type="entry name" value="Ketosamine-3-kinase"/>
    <property type="match status" value="1"/>
</dbReference>
<evidence type="ECO:0000256" key="2">
    <source>
        <dbReference type="PIRNR" id="PIRNR006221"/>
    </source>
</evidence>
<evidence type="ECO:0000256" key="1">
    <source>
        <dbReference type="ARBA" id="ARBA00009460"/>
    </source>
</evidence>
<keyword evidence="2" id="KW-0808">Transferase</keyword>
<proteinExistence type="inferred from homology"/>
<sequence>MIPGGLRAAVEARLGRILDAQPVGGGSINHAARVRTADGPVFIKYHPRSPAGMFAAEARGLDALRRAAAGLVVPRVLARADAQEGVPAWLALEWLEPAVADEERLGRGLAALHRTPVSGWGWEEANFIGSLPQANDAEPSWAAFWRLRRMEPQLKLARRSGRLPATENEWARLLDLLPGLLAAAEDDGPSLLHGDLWSGNVLATAAGPALIDPAVYRGHREVDLAMAELFGGVGARFRAAYREAWPLAPGYAERRAVYQLYYLLAHVNLFGGGYVPQTASVLRTVS</sequence>
<organism evidence="3 4">
    <name type="scientific">Longimicrobium terrae</name>
    <dbReference type="NCBI Taxonomy" id="1639882"/>
    <lineage>
        <taxon>Bacteria</taxon>
        <taxon>Pseudomonadati</taxon>
        <taxon>Gemmatimonadota</taxon>
        <taxon>Longimicrobiia</taxon>
        <taxon>Longimicrobiales</taxon>
        <taxon>Longimicrobiaceae</taxon>
        <taxon>Longimicrobium</taxon>
    </lineage>
</organism>
<comment type="caution">
    <text evidence="3">The sequence shown here is derived from an EMBL/GenBank/DDBJ whole genome shotgun (WGS) entry which is preliminary data.</text>
</comment>
<dbReference type="EMBL" id="JACHIA010000009">
    <property type="protein sequence ID" value="MBB6071536.1"/>
    <property type="molecule type" value="Genomic_DNA"/>
</dbReference>
<dbReference type="PANTHER" id="PTHR12149:SF8">
    <property type="entry name" value="PROTEIN-RIBULOSAMINE 3-KINASE"/>
    <property type="match status" value="1"/>
</dbReference>
<comment type="similarity">
    <text evidence="1 2">Belongs to the fructosamine kinase family.</text>
</comment>
<dbReference type="Pfam" id="PF03881">
    <property type="entry name" value="Fructosamin_kin"/>
    <property type="match status" value="1"/>
</dbReference>